<dbReference type="PANTHER" id="PTHR43764:SF1">
    <property type="entry name" value="MOLYBDOPTERIN MOLYBDOTRANSFERASE"/>
    <property type="match status" value="1"/>
</dbReference>
<dbReference type="SUPFAM" id="SSF53218">
    <property type="entry name" value="Molybdenum cofactor biosynthesis proteins"/>
    <property type="match status" value="1"/>
</dbReference>
<accession>A0A1Q2CCF8</accession>
<keyword evidence="2" id="KW-0501">Molybdenum cofactor biosynthesis</keyword>
<keyword evidence="5" id="KW-1185">Reference proteome</keyword>
<dbReference type="EMBL" id="CP019605">
    <property type="protein sequence ID" value="AQP43799.1"/>
    <property type="molecule type" value="Genomic_DNA"/>
</dbReference>
<sequence length="176" mass="18516">MAVMSYSAAVITCSDRAAASVYEDRSGPVLREALAELGFEVADGVVVPDHPEQIRRAIQDAVREGARVIFTTGGTGISPTDLTVEITRELMAYEVPGLMEEVRRVGSQKEPRALLSRGLAAILALPGQQRAIIVNAPGSRGGARDSVEVVGPLLHHIVEQLDGSDHPTDAPGAGAE</sequence>
<feature type="domain" description="MoaB/Mog" evidence="3">
    <location>
        <begin position="9"/>
        <end position="157"/>
    </location>
</feature>
<evidence type="ECO:0000313" key="5">
    <source>
        <dbReference type="Proteomes" id="UP000188324"/>
    </source>
</evidence>
<dbReference type="InterPro" id="IPR001453">
    <property type="entry name" value="MoaB/Mog_dom"/>
</dbReference>
<reference evidence="4 5" key="1">
    <citation type="journal article" date="2016" name="Int. J. Syst. Evol. Microbiol.">
        <title>Tessaracoccus flavus sp. nov., isolated from the drainage system of a lindane-producing factory.</title>
        <authorList>
            <person name="Kumari R."/>
            <person name="Singh P."/>
            <person name="Schumann P."/>
            <person name="Lal R."/>
        </authorList>
    </citation>
    <scope>NUCLEOTIDE SEQUENCE [LARGE SCALE GENOMIC DNA]</scope>
    <source>
        <strain evidence="4 5">RP1T</strain>
    </source>
</reference>
<evidence type="ECO:0000259" key="3">
    <source>
        <dbReference type="SMART" id="SM00852"/>
    </source>
</evidence>
<dbReference type="Pfam" id="PF00994">
    <property type="entry name" value="MoCF_biosynth"/>
    <property type="match status" value="1"/>
</dbReference>
<dbReference type="Proteomes" id="UP000188324">
    <property type="component" value="Chromosome"/>
</dbReference>
<gene>
    <name evidence="4" type="ORF">RPIT_02345</name>
</gene>
<dbReference type="AlphaFoldDB" id="A0A1Q2CCF8"/>
<dbReference type="Gene3D" id="3.40.980.10">
    <property type="entry name" value="MoaB/Mog-like domain"/>
    <property type="match status" value="1"/>
</dbReference>
<organism evidence="4 5">
    <name type="scientific">Tessaracoccus flavus</name>
    <dbReference type="NCBI Taxonomy" id="1610493"/>
    <lineage>
        <taxon>Bacteria</taxon>
        <taxon>Bacillati</taxon>
        <taxon>Actinomycetota</taxon>
        <taxon>Actinomycetes</taxon>
        <taxon>Propionibacteriales</taxon>
        <taxon>Propionibacteriaceae</taxon>
        <taxon>Tessaracoccus</taxon>
    </lineage>
</organism>
<dbReference type="STRING" id="1610493.RPIT_02345"/>
<evidence type="ECO:0000313" key="4">
    <source>
        <dbReference type="EMBL" id="AQP43799.1"/>
    </source>
</evidence>
<dbReference type="InterPro" id="IPR036425">
    <property type="entry name" value="MoaB/Mog-like_dom_sf"/>
</dbReference>
<dbReference type="CDD" id="cd00886">
    <property type="entry name" value="MogA_MoaB"/>
    <property type="match status" value="1"/>
</dbReference>
<dbReference type="InterPro" id="IPR051920">
    <property type="entry name" value="MPT_Adenylyltrnsfr/MoaC-Rel"/>
</dbReference>
<protein>
    <submittedName>
        <fullName evidence="4">Molybdenum cofactor biosynthesis protein</fullName>
    </submittedName>
</protein>
<name>A0A1Q2CCF8_9ACTN</name>
<evidence type="ECO:0000256" key="1">
    <source>
        <dbReference type="ARBA" id="ARBA00005046"/>
    </source>
</evidence>
<dbReference type="SMART" id="SM00852">
    <property type="entry name" value="MoCF_biosynth"/>
    <property type="match status" value="1"/>
</dbReference>
<proteinExistence type="predicted"/>
<dbReference type="NCBIfam" id="TIGR00177">
    <property type="entry name" value="molyb_syn"/>
    <property type="match status" value="1"/>
</dbReference>
<comment type="pathway">
    <text evidence="1">Cofactor biosynthesis; molybdopterin biosynthesis.</text>
</comment>
<dbReference type="KEGG" id="tfl:RPIT_02345"/>
<dbReference type="GO" id="GO:0006777">
    <property type="term" value="P:Mo-molybdopterin cofactor biosynthetic process"/>
    <property type="evidence" value="ECO:0007669"/>
    <property type="project" value="UniProtKB-KW"/>
</dbReference>
<evidence type="ECO:0000256" key="2">
    <source>
        <dbReference type="ARBA" id="ARBA00023150"/>
    </source>
</evidence>
<dbReference type="PANTHER" id="PTHR43764">
    <property type="entry name" value="MOLYBDENUM COFACTOR BIOSYNTHESIS"/>
    <property type="match status" value="1"/>
</dbReference>